<sequence length="697" mass="80094">MKLHLVHLMLTNPMKTKKEQPKKPNEIENKNEADKKSLSDNQITALKVIAVTCGILSFILFLVVIGLGVLHGSIPVCNGGYTAIPRNFDQPGVFDDLTPQEYVNVKDFLLSDSTLNLVPFENATLNSSYIYMIDLLMPLKDAVLRHLDRGDKQPERTAKVVLYRGNRDPPTVEEILVGPLPKPEYFRRVSNPSYTTNKIPFTSRPVDDIEYHTLYSMLSKVTEIIYPILRESYGLSYHNCTKGVDCMLFFDIAPRGTESGQRKSWFWSFRDVEGFYLHPLGLEIQIDHKSVNTDDWKVTKLVYNGQLFYTAEDLLKVYREDRGIKKIKLSPVGYKEHLYSSYIRRGDRLSDPPLQGPKLVEPDGHRYQVTGSHVKYMNWDFNIRSRTSSGIQIFDVRFQEERIVYELSLQDAAVFYSGFGPTQTTSVYYDNSWLMGSMNFALVPGIDCPDTATFLDAFHFVNAGIYKHIKNSICIFENNANLPLRRHYSNNFAGGYSVYGGLAGHSLIVRTITNIWNYDYIFDYIFHLNGAIEIQVSATGYVQSTFALPGELKYGNLMNKKVMADIHQHLFHYKVDIDVNGPENRYTTLDITTEHVRNPWYRDVNKTQMKFESFDKRTEMESVTQDISIPKYDIIYNSKATSKFGANRAYRILNYAKTKFLVEDASFAKSGLWAKYPIAVTQFQRHRGDEHFNLCSK</sequence>
<organism evidence="12 13">
    <name type="scientific">Tegillarca granosa</name>
    <name type="common">Malaysian cockle</name>
    <name type="synonym">Anadara granosa</name>
    <dbReference type="NCBI Taxonomy" id="220873"/>
    <lineage>
        <taxon>Eukaryota</taxon>
        <taxon>Metazoa</taxon>
        <taxon>Spiralia</taxon>
        <taxon>Lophotrochozoa</taxon>
        <taxon>Mollusca</taxon>
        <taxon>Bivalvia</taxon>
        <taxon>Autobranchia</taxon>
        <taxon>Pteriomorphia</taxon>
        <taxon>Arcoida</taxon>
        <taxon>Arcoidea</taxon>
        <taxon>Arcidae</taxon>
        <taxon>Tegillarca</taxon>
    </lineage>
</organism>
<dbReference type="EMBL" id="JARBDR010000246">
    <property type="protein sequence ID" value="KAJ8317127.1"/>
    <property type="molecule type" value="Genomic_DNA"/>
</dbReference>
<dbReference type="InterPro" id="IPR036460">
    <property type="entry name" value="Cu_amine_oxidase_C_sf"/>
</dbReference>
<evidence type="ECO:0000256" key="1">
    <source>
        <dbReference type="ARBA" id="ARBA00007983"/>
    </source>
</evidence>
<reference evidence="12 13" key="1">
    <citation type="submission" date="2022-12" db="EMBL/GenBank/DDBJ databases">
        <title>Chromosome-level genome of Tegillarca granosa.</title>
        <authorList>
            <person name="Kim J."/>
        </authorList>
    </citation>
    <scope>NUCLEOTIDE SEQUENCE [LARGE SCALE GENOMIC DNA]</scope>
    <source>
        <strain evidence="12">Teg-2019</strain>
        <tissue evidence="12">Adductor muscle</tissue>
    </source>
</reference>
<keyword evidence="8" id="KW-0812">Transmembrane</keyword>
<dbReference type="Pfam" id="PF02728">
    <property type="entry name" value="Cu_amine_oxidN3"/>
    <property type="match status" value="1"/>
</dbReference>
<evidence type="ECO:0000313" key="13">
    <source>
        <dbReference type="Proteomes" id="UP001217089"/>
    </source>
</evidence>
<feature type="compositionally biased region" description="Basic and acidic residues" evidence="7">
    <location>
        <begin position="16"/>
        <end position="34"/>
    </location>
</feature>
<evidence type="ECO:0000256" key="5">
    <source>
        <dbReference type="ARBA" id="ARBA00023008"/>
    </source>
</evidence>
<dbReference type="InterPro" id="IPR000269">
    <property type="entry name" value="Cu_amine_oxidase"/>
</dbReference>
<keyword evidence="2 6" id="KW-0479">Metal-binding</keyword>
<dbReference type="InterPro" id="IPR015798">
    <property type="entry name" value="Cu_amine_oxidase_C"/>
</dbReference>
<dbReference type="InterPro" id="IPR015800">
    <property type="entry name" value="Cu_amine_oxidase_N2"/>
</dbReference>
<dbReference type="InterPro" id="IPR015802">
    <property type="entry name" value="Cu_amine_oxidase_N3"/>
</dbReference>
<keyword evidence="4 6" id="KW-0560">Oxidoreductase</keyword>
<keyword evidence="3 6" id="KW-0801">TPQ</keyword>
<accession>A0ABQ9FMF4</accession>
<feature type="domain" description="Copper amine oxidase N2-terminal" evidence="10">
    <location>
        <begin position="105"/>
        <end position="185"/>
    </location>
</feature>
<dbReference type="SUPFAM" id="SSF49998">
    <property type="entry name" value="Amine oxidase catalytic domain"/>
    <property type="match status" value="1"/>
</dbReference>
<keyword evidence="8" id="KW-1133">Transmembrane helix</keyword>
<dbReference type="PRINTS" id="PR00766">
    <property type="entry name" value="CUDAOXIDASE"/>
</dbReference>
<evidence type="ECO:0000256" key="2">
    <source>
        <dbReference type="ARBA" id="ARBA00022723"/>
    </source>
</evidence>
<evidence type="ECO:0000256" key="7">
    <source>
        <dbReference type="SAM" id="MobiDB-lite"/>
    </source>
</evidence>
<name>A0ABQ9FMF4_TEGGR</name>
<dbReference type="PANTHER" id="PTHR10638:SF20">
    <property type="entry name" value="AMINE OXIDASE"/>
    <property type="match status" value="1"/>
</dbReference>
<dbReference type="Gene3D" id="2.70.98.20">
    <property type="entry name" value="Copper amine oxidase, catalytic domain"/>
    <property type="match status" value="1"/>
</dbReference>
<feature type="domain" description="Copper amine oxidase N3-terminal" evidence="11">
    <location>
        <begin position="204"/>
        <end position="305"/>
    </location>
</feature>
<protein>
    <recommendedName>
        <fullName evidence="6">Amine oxidase</fullName>
        <ecNumber evidence="6">1.4.3.-</ecNumber>
    </recommendedName>
</protein>
<feature type="domain" description="Copper amine oxidase catalytic" evidence="9">
    <location>
        <begin position="358"/>
        <end position="685"/>
    </location>
</feature>
<dbReference type="Pfam" id="PF02727">
    <property type="entry name" value="Cu_amine_oxidN2"/>
    <property type="match status" value="1"/>
</dbReference>
<comment type="cofactor">
    <cofactor evidence="6">
        <name>Cu cation</name>
        <dbReference type="ChEBI" id="CHEBI:23378"/>
    </cofactor>
    <text evidence="6">Contains 1 topaquinone per subunit.</text>
</comment>
<comment type="caution">
    <text evidence="12">The sequence shown here is derived from an EMBL/GenBank/DDBJ whole genome shotgun (WGS) entry which is preliminary data.</text>
</comment>
<comment type="similarity">
    <text evidence="1 6">Belongs to the copper/topaquinone oxidase family.</text>
</comment>
<feature type="region of interest" description="Disordered" evidence="7">
    <location>
        <begin position="14"/>
        <end position="34"/>
    </location>
</feature>
<dbReference type="EC" id="1.4.3.-" evidence="6"/>
<keyword evidence="5 6" id="KW-0186">Copper</keyword>
<gene>
    <name evidence="12" type="ORF">KUTeg_005031</name>
</gene>
<dbReference type="Proteomes" id="UP001217089">
    <property type="component" value="Unassembled WGS sequence"/>
</dbReference>
<keyword evidence="13" id="KW-1185">Reference proteome</keyword>
<evidence type="ECO:0000313" key="12">
    <source>
        <dbReference type="EMBL" id="KAJ8317127.1"/>
    </source>
</evidence>
<dbReference type="InterPro" id="IPR016182">
    <property type="entry name" value="Cu_amine_oxidase_N-reg"/>
</dbReference>
<evidence type="ECO:0000259" key="11">
    <source>
        <dbReference type="Pfam" id="PF02728"/>
    </source>
</evidence>
<dbReference type="SUPFAM" id="SSF54416">
    <property type="entry name" value="Amine oxidase N-terminal region"/>
    <property type="match status" value="2"/>
</dbReference>
<evidence type="ECO:0000256" key="3">
    <source>
        <dbReference type="ARBA" id="ARBA00022772"/>
    </source>
</evidence>
<evidence type="ECO:0000259" key="10">
    <source>
        <dbReference type="Pfam" id="PF02727"/>
    </source>
</evidence>
<keyword evidence="8" id="KW-0472">Membrane</keyword>
<dbReference type="Pfam" id="PF01179">
    <property type="entry name" value="Cu_amine_oxid"/>
    <property type="match status" value="1"/>
</dbReference>
<proteinExistence type="inferred from homology"/>
<evidence type="ECO:0000259" key="9">
    <source>
        <dbReference type="Pfam" id="PF01179"/>
    </source>
</evidence>
<dbReference type="Gene3D" id="3.10.450.40">
    <property type="match status" value="2"/>
</dbReference>
<dbReference type="PANTHER" id="PTHR10638">
    <property type="entry name" value="COPPER AMINE OXIDASE"/>
    <property type="match status" value="1"/>
</dbReference>
<evidence type="ECO:0000256" key="8">
    <source>
        <dbReference type="SAM" id="Phobius"/>
    </source>
</evidence>
<feature type="transmembrane region" description="Helical" evidence="8">
    <location>
        <begin position="45"/>
        <end position="70"/>
    </location>
</feature>
<comment type="PTM">
    <text evidence="6">Topaquinone (TPQ) is generated by copper-dependent autoxidation of a specific tyrosyl residue.</text>
</comment>
<evidence type="ECO:0000256" key="6">
    <source>
        <dbReference type="RuleBase" id="RU000672"/>
    </source>
</evidence>
<evidence type="ECO:0000256" key="4">
    <source>
        <dbReference type="ARBA" id="ARBA00023002"/>
    </source>
</evidence>